<keyword evidence="2 4" id="KW-0560">Oxidoreductase</keyword>
<proteinExistence type="inferred from homology"/>
<dbReference type="GO" id="GO:0003863">
    <property type="term" value="F:branched-chain 2-oxo acid dehydrogenase activity"/>
    <property type="evidence" value="ECO:0007669"/>
    <property type="project" value="UniProtKB-EC"/>
</dbReference>
<dbReference type="PANTHER" id="PTHR43380:SF1">
    <property type="entry name" value="2-OXOISOVALERATE DEHYDROGENASE SUBUNIT ALPHA, MITOCHONDRIAL"/>
    <property type="match status" value="1"/>
</dbReference>
<comment type="catalytic activity">
    <reaction evidence="4">
        <text>N(6)-[(R)-lipoyl]-L-lysyl-[protein] + 3-methyl-2-oxobutanoate + H(+) = N(6)-[(R)-S(8)-2-methylpropanoyldihydrolipoyl]-L-lysyl-[protein] + CO2</text>
        <dbReference type="Rhea" id="RHEA:13457"/>
        <dbReference type="Rhea" id="RHEA-COMP:10474"/>
        <dbReference type="Rhea" id="RHEA-COMP:10497"/>
        <dbReference type="ChEBI" id="CHEBI:11851"/>
        <dbReference type="ChEBI" id="CHEBI:15378"/>
        <dbReference type="ChEBI" id="CHEBI:16526"/>
        <dbReference type="ChEBI" id="CHEBI:83099"/>
        <dbReference type="ChEBI" id="CHEBI:83142"/>
        <dbReference type="EC" id="1.2.4.4"/>
    </reaction>
</comment>
<comment type="cofactor">
    <cofactor evidence="1 4">
        <name>thiamine diphosphate</name>
        <dbReference type="ChEBI" id="CHEBI:58937"/>
    </cofactor>
</comment>
<dbReference type="InterPro" id="IPR050771">
    <property type="entry name" value="Alpha-ketoacid_DH_E1_comp"/>
</dbReference>
<organism evidence="6 7">
    <name type="scientific">Microbacterium caowuchunii</name>
    <dbReference type="NCBI Taxonomy" id="2614638"/>
    <lineage>
        <taxon>Bacteria</taxon>
        <taxon>Bacillati</taxon>
        <taxon>Actinomycetota</taxon>
        <taxon>Actinomycetes</taxon>
        <taxon>Micrococcales</taxon>
        <taxon>Microbacteriaceae</taxon>
        <taxon>Microbacterium</taxon>
    </lineage>
</organism>
<dbReference type="PANTHER" id="PTHR43380">
    <property type="entry name" value="2-OXOISOVALERATE DEHYDROGENASE SUBUNIT ALPHA, MITOCHONDRIAL"/>
    <property type="match status" value="1"/>
</dbReference>
<name>A0A5N0TLR3_9MICO</name>
<evidence type="ECO:0000313" key="7">
    <source>
        <dbReference type="Proteomes" id="UP000326838"/>
    </source>
</evidence>
<evidence type="ECO:0000256" key="4">
    <source>
        <dbReference type="RuleBase" id="RU365014"/>
    </source>
</evidence>
<dbReference type="Proteomes" id="UP000326838">
    <property type="component" value="Unassembled WGS sequence"/>
</dbReference>
<accession>A0A5N0TLR3</accession>
<reference evidence="7" key="1">
    <citation type="submission" date="2019-09" db="EMBL/GenBank/DDBJ databases">
        <title>Mumia zhuanghuii sp. nov. isolated from the intestinal contents of plateau pika (Ochotona curzoniae) in the Qinghai-Tibet plateau of China.</title>
        <authorList>
            <person name="Tian Z."/>
        </authorList>
    </citation>
    <scope>NUCLEOTIDE SEQUENCE [LARGE SCALE GENOMIC DNA]</scope>
    <source>
        <strain evidence="7">L-033</strain>
    </source>
</reference>
<evidence type="ECO:0000256" key="2">
    <source>
        <dbReference type="ARBA" id="ARBA00023002"/>
    </source>
</evidence>
<evidence type="ECO:0000256" key="3">
    <source>
        <dbReference type="ARBA" id="ARBA00023052"/>
    </source>
</evidence>
<comment type="similarity">
    <text evidence="4">Belongs to the BCKDHA family.</text>
</comment>
<evidence type="ECO:0000259" key="5">
    <source>
        <dbReference type="Pfam" id="PF00676"/>
    </source>
</evidence>
<dbReference type="InterPro" id="IPR001017">
    <property type="entry name" value="DH_E1"/>
</dbReference>
<evidence type="ECO:0000256" key="1">
    <source>
        <dbReference type="ARBA" id="ARBA00001964"/>
    </source>
</evidence>
<dbReference type="SUPFAM" id="SSF52518">
    <property type="entry name" value="Thiamin diphosphate-binding fold (THDP-binding)"/>
    <property type="match status" value="1"/>
</dbReference>
<dbReference type="GO" id="GO:0000287">
    <property type="term" value="F:magnesium ion binding"/>
    <property type="evidence" value="ECO:0007669"/>
    <property type="project" value="UniProtKB-ARBA"/>
</dbReference>
<keyword evidence="3 4" id="KW-0786">Thiamine pyrophosphate</keyword>
<dbReference type="Pfam" id="PF00676">
    <property type="entry name" value="E1_dh"/>
    <property type="match status" value="1"/>
</dbReference>
<comment type="caution">
    <text evidence="6">The sequence shown here is derived from an EMBL/GenBank/DDBJ whole genome shotgun (WGS) entry which is preliminary data.</text>
</comment>
<feature type="domain" description="Dehydrogenase E1 component" evidence="5">
    <location>
        <begin position="51"/>
        <end position="320"/>
    </location>
</feature>
<dbReference type="InterPro" id="IPR029061">
    <property type="entry name" value="THDP-binding"/>
</dbReference>
<comment type="function">
    <text evidence="4">The branched-chain alpha-keto dehydrogenase complex catalyzes the overall conversion of alpha-keto acids to acyl-CoA and CO(2). It contains multiple copies of three enzymatic components: branched-chain alpha-keto acid decarboxylase (E1), lipoamide acyltransferase (E2) and lipoamide dehydrogenase (E3).</text>
</comment>
<keyword evidence="7" id="KW-1185">Reference proteome</keyword>
<dbReference type="Gene3D" id="3.40.50.970">
    <property type="match status" value="1"/>
</dbReference>
<dbReference type="GO" id="GO:0009083">
    <property type="term" value="P:branched-chain amino acid catabolic process"/>
    <property type="evidence" value="ECO:0007669"/>
    <property type="project" value="TreeGrafter"/>
</dbReference>
<dbReference type="RefSeq" id="WP_150892462.1">
    <property type="nucleotide sequence ID" value="NZ_VYUY01000006.1"/>
</dbReference>
<dbReference type="EC" id="1.2.4.4" evidence="4"/>
<sequence length="375" mass="40646">MVYTLAPVTAPVDSVEDVARLLSPDGTRLPDRHLDAWVADVDPPALRGLYRDMAVLRRVDAEGVALQRQGQLGLWPPCRGQEATQIGSARAMRREDFAFTSYRELGVFLTRGATPADVVLTWRGETHSSMDPAQVGVAIPQIIIGAQTVHAVGYAMGIQRDGAEAASMAYFGDGAMSEGDVGEAMVFAATFGAPVVFLCTNNQWAISEPVSLQSRIPLSRRAPGYGIPSIRVDGNDVLACLAATRWALDRARTGAGPAFIEAVTYRMGPHTTSDDPTRYRDAAELAFWEQRDPLARVEAHLRSIGEFDDVFRDEVAAAADELCGAVRTACLDARTPEPLTMLDDVYAEPHPALDLQRERLGAYLASFADDEEARA</sequence>
<dbReference type="AlphaFoldDB" id="A0A5N0TLR3"/>
<keyword evidence="6" id="KW-0670">Pyruvate</keyword>
<dbReference type="EMBL" id="VYUY01000006">
    <property type="protein sequence ID" value="KAA9135107.1"/>
    <property type="molecule type" value="Genomic_DNA"/>
</dbReference>
<dbReference type="CDD" id="cd02000">
    <property type="entry name" value="TPP_E1_PDC_ADC_BCADC"/>
    <property type="match status" value="1"/>
</dbReference>
<evidence type="ECO:0000313" key="6">
    <source>
        <dbReference type="EMBL" id="KAA9135107.1"/>
    </source>
</evidence>
<gene>
    <name evidence="6" type="ORF">F6B40_05370</name>
</gene>
<protein>
    <recommendedName>
        <fullName evidence="4">2-oxoisovalerate dehydrogenase subunit alpha</fullName>
        <ecNumber evidence="4">1.2.4.4</ecNumber>
    </recommendedName>
    <alternativeName>
        <fullName evidence="4">Branched-chain alpha-keto acid dehydrogenase E1 component alpha chain</fullName>
    </alternativeName>
</protein>